<gene>
    <name evidence="6" type="ORF">KC01_LOCUS9312</name>
</gene>
<name>A0AAV2JKQ8_KNICA</name>
<evidence type="ECO:0000313" key="7">
    <source>
        <dbReference type="Proteomes" id="UP001497482"/>
    </source>
</evidence>
<sequence length="464" mass="52456">MASSTSELVDKIKRYKLHLTNDQEAAKIQKTLKKLKALEITVDVLAATGIGKIVNSLRRHELAGDLAKTLVRDWKKLLPKDSKSPTTDEFPCAIKLDKEKVVAADLNNNCLFDVKEVEPSNEPMKCLPVPVCPDSPIKITSQCIIQIPESPPLESWFPEVENNPKRKDDSYDILEESAVFTGQRLNKKMQVYSGAKTVFLPAMMSLYQQCIRTLQNNINLLYETGGVPFEILQPVLERCTPEQLLRIEEYNPIYIGETDHLWGKHCQRDFKDAKLLEYESWKEMYIRLSEERERKFKRLTKTISSAQSTKPQGRQVKMAFIHSVAKPPRDVRIKQEIHGTAVQQPLPKCSVKPVHDSRPRQMPKESFSRISTTSTSTSSTSQDPRKKTKVAPMMAKSLKAFKKQFVAGLCITGPHHGAVCGTGAGGGTEEELVWMTQDRNEGVNVPGQKLDKRKLTLEREEEKG</sequence>
<dbReference type="SMART" id="SM00509">
    <property type="entry name" value="TFS2N"/>
    <property type="match status" value="1"/>
</dbReference>
<dbReference type="CDD" id="cd00183">
    <property type="entry name" value="TFIIS_I"/>
    <property type="match status" value="1"/>
</dbReference>
<dbReference type="InterPro" id="IPR010684">
    <property type="entry name" value="RNA_pol_II_trans_fac_SIII_A"/>
</dbReference>
<dbReference type="InterPro" id="IPR003617">
    <property type="entry name" value="TFIIS/CRSP70_N_sub"/>
</dbReference>
<dbReference type="Proteomes" id="UP001497482">
    <property type="component" value="Chromosome 13"/>
</dbReference>
<comment type="subcellular location">
    <subcellularLocation>
        <location evidence="1 3">Nucleus</location>
    </subcellularLocation>
</comment>
<evidence type="ECO:0000256" key="2">
    <source>
        <dbReference type="ARBA" id="ARBA00023242"/>
    </source>
</evidence>
<dbReference type="EMBL" id="OZ035835">
    <property type="protein sequence ID" value="CAL1578090.1"/>
    <property type="molecule type" value="Genomic_DNA"/>
</dbReference>
<feature type="compositionally biased region" description="Low complexity" evidence="4">
    <location>
        <begin position="371"/>
        <end position="381"/>
    </location>
</feature>
<dbReference type="Pfam" id="PF06881">
    <property type="entry name" value="Elongin_A"/>
    <property type="match status" value="1"/>
</dbReference>
<evidence type="ECO:0000256" key="3">
    <source>
        <dbReference type="PROSITE-ProRule" id="PRU00649"/>
    </source>
</evidence>
<evidence type="ECO:0000256" key="4">
    <source>
        <dbReference type="SAM" id="MobiDB-lite"/>
    </source>
</evidence>
<accession>A0AAV2JKQ8</accession>
<organism evidence="6 7">
    <name type="scientific">Knipowitschia caucasica</name>
    <name type="common">Caucasian dwarf goby</name>
    <name type="synonym">Pomatoschistus caucasicus</name>
    <dbReference type="NCBI Taxonomy" id="637954"/>
    <lineage>
        <taxon>Eukaryota</taxon>
        <taxon>Metazoa</taxon>
        <taxon>Chordata</taxon>
        <taxon>Craniata</taxon>
        <taxon>Vertebrata</taxon>
        <taxon>Euteleostomi</taxon>
        <taxon>Actinopterygii</taxon>
        <taxon>Neopterygii</taxon>
        <taxon>Teleostei</taxon>
        <taxon>Neoteleostei</taxon>
        <taxon>Acanthomorphata</taxon>
        <taxon>Gobiaria</taxon>
        <taxon>Gobiiformes</taxon>
        <taxon>Gobioidei</taxon>
        <taxon>Gobiidae</taxon>
        <taxon>Gobiinae</taxon>
        <taxon>Knipowitschia</taxon>
    </lineage>
</organism>
<proteinExistence type="predicted"/>
<protein>
    <recommendedName>
        <fullName evidence="5">TFIIS N-terminal domain-containing protein</fullName>
    </recommendedName>
</protein>
<dbReference type="SUPFAM" id="SSF47676">
    <property type="entry name" value="Conserved domain common to transcription factors TFIIS, elongin A, CRSP70"/>
    <property type="match status" value="1"/>
</dbReference>
<dbReference type="Pfam" id="PF08711">
    <property type="entry name" value="Med26"/>
    <property type="match status" value="1"/>
</dbReference>
<feature type="region of interest" description="Disordered" evidence="4">
    <location>
        <begin position="342"/>
        <end position="390"/>
    </location>
</feature>
<dbReference type="GO" id="GO:0006368">
    <property type="term" value="P:transcription elongation by RNA polymerase II"/>
    <property type="evidence" value="ECO:0007669"/>
    <property type="project" value="InterPro"/>
</dbReference>
<dbReference type="AlphaFoldDB" id="A0AAV2JKQ8"/>
<dbReference type="Gene3D" id="6.10.250.3180">
    <property type="match status" value="1"/>
</dbReference>
<feature type="domain" description="TFIIS N-terminal" evidence="5">
    <location>
        <begin position="7"/>
        <end position="81"/>
    </location>
</feature>
<keyword evidence="2 3" id="KW-0539">Nucleus</keyword>
<dbReference type="PROSITE" id="PS51319">
    <property type="entry name" value="TFIIS_N"/>
    <property type="match status" value="1"/>
</dbReference>
<dbReference type="PANTHER" id="PTHR15141:SF49">
    <property type="entry name" value="TFIIS N-TERMINAL DOMAIN-CONTAINING PROTEIN"/>
    <property type="match status" value="1"/>
</dbReference>
<dbReference type="Gene3D" id="1.20.930.10">
    <property type="entry name" value="Conserved domain common to transcription factors TFIIS, elongin A, CRSP70"/>
    <property type="match status" value="1"/>
</dbReference>
<dbReference type="InterPro" id="IPR017923">
    <property type="entry name" value="TFIIS_N"/>
</dbReference>
<dbReference type="InterPro" id="IPR035441">
    <property type="entry name" value="TFIIS/LEDGF_dom_sf"/>
</dbReference>
<keyword evidence="7" id="KW-1185">Reference proteome</keyword>
<dbReference type="PANTHER" id="PTHR15141">
    <property type="entry name" value="TRANSCRIPTION ELONGATION FACTOR B POLYPEPTIDE 3"/>
    <property type="match status" value="1"/>
</dbReference>
<dbReference type="InterPro" id="IPR051870">
    <property type="entry name" value="Elongin-A_domain"/>
</dbReference>
<feature type="compositionally biased region" description="Basic and acidic residues" evidence="4">
    <location>
        <begin position="353"/>
        <end position="367"/>
    </location>
</feature>
<evidence type="ECO:0000313" key="6">
    <source>
        <dbReference type="EMBL" id="CAL1578090.1"/>
    </source>
</evidence>
<dbReference type="GO" id="GO:0070449">
    <property type="term" value="C:elongin complex"/>
    <property type="evidence" value="ECO:0007669"/>
    <property type="project" value="InterPro"/>
</dbReference>
<evidence type="ECO:0000259" key="5">
    <source>
        <dbReference type="PROSITE" id="PS51319"/>
    </source>
</evidence>
<evidence type="ECO:0000256" key="1">
    <source>
        <dbReference type="ARBA" id="ARBA00004123"/>
    </source>
</evidence>
<reference evidence="6 7" key="1">
    <citation type="submission" date="2024-04" db="EMBL/GenBank/DDBJ databases">
        <authorList>
            <person name="Waldvogel A.-M."/>
            <person name="Schoenle A."/>
        </authorList>
    </citation>
    <scope>NUCLEOTIDE SEQUENCE [LARGE SCALE GENOMIC DNA]</scope>
</reference>